<comment type="caution">
    <text evidence="2">The sequence shown here is derived from an EMBL/GenBank/DDBJ whole genome shotgun (WGS) entry which is preliminary data.</text>
</comment>
<sequence length="302" mass="32613">MAFLDLARQSVMPAAPETVERIAALSGMPRAGLLRAAILPAGKAGHEHRGQLFDIRFLDRRRITFCPACLLGDRQMAAGSHGQRVGRLHWMFAPVRTCPRHGIPLIRRKAATEEERFQLPGALAESDDALERLAAETPRHGVSPLQAYVTARIDGQAGPQWLDNQRIDQVAGATQLLGAALIHGTTAKTSQLTEEQWDEAAKVGFSFTSQGPDGVRDGLEEIFSAVKRQQPVSTPRSAYGPLYSGALSDPDGIGRPRTSCGAISLTACRSPPEKPCSAKWQPSGGAIASPRSAMKRVFHEVR</sequence>
<evidence type="ECO:0000259" key="1">
    <source>
        <dbReference type="Pfam" id="PF06527"/>
    </source>
</evidence>
<gene>
    <name evidence="2" type="ORF">ATH84_101797</name>
</gene>
<protein>
    <submittedName>
        <fullName evidence="2">TniQ protein</fullName>
    </submittedName>
</protein>
<proteinExistence type="predicted"/>
<dbReference type="Pfam" id="PF06527">
    <property type="entry name" value="TniQ"/>
    <property type="match status" value="1"/>
</dbReference>
<name>A0AAQ0KLH1_PARVE</name>
<accession>A0AAQ0KLH1</accession>
<dbReference type="Proteomes" id="UP000256794">
    <property type="component" value="Unassembled WGS sequence"/>
</dbReference>
<dbReference type="AlphaFoldDB" id="A0AAQ0KLH1"/>
<dbReference type="EMBL" id="QUMX01000017">
    <property type="protein sequence ID" value="REG46076.1"/>
    <property type="molecule type" value="Genomic_DNA"/>
</dbReference>
<organism evidence="2 3">
    <name type="scientific">Paracoccus versutus</name>
    <name type="common">Thiobacillus versutus</name>
    <dbReference type="NCBI Taxonomy" id="34007"/>
    <lineage>
        <taxon>Bacteria</taxon>
        <taxon>Pseudomonadati</taxon>
        <taxon>Pseudomonadota</taxon>
        <taxon>Alphaproteobacteria</taxon>
        <taxon>Rhodobacterales</taxon>
        <taxon>Paracoccaceae</taxon>
        <taxon>Paracoccus</taxon>
    </lineage>
</organism>
<feature type="domain" description="TniQ" evidence="1">
    <location>
        <begin position="13"/>
        <end position="105"/>
    </location>
</feature>
<evidence type="ECO:0000313" key="2">
    <source>
        <dbReference type="EMBL" id="REG46076.1"/>
    </source>
</evidence>
<reference evidence="2 3" key="1">
    <citation type="submission" date="2018-08" db="EMBL/GenBank/DDBJ databases">
        <title>Genomic Encyclopedia of Archaeal and Bacterial Type Strains, Phase II (KMG-II): from individual species to whole genera.</title>
        <authorList>
            <person name="Goeker M."/>
        </authorList>
    </citation>
    <scope>NUCLEOTIDE SEQUENCE [LARGE SCALE GENOMIC DNA]</scope>
    <source>
        <strain evidence="2 3">DSM 582</strain>
    </source>
</reference>
<keyword evidence="3" id="KW-1185">Reference proteome</keyword>
<dbReference type="InterPro" id="IPR009492">
    <property type="entry name" value="TniQ"/>
</dbReference>
<evidence type="ECO:0000313" key="3">
    <source>
        <dbReference type="Proteomes" id="UP000256794"/>
    </source>
</evidence>
<dbReference type="RefSeq" id="WP_084196899.1">
    <property type="nucleotide sequence ID" value="NZ_CP035287.1"/>
</dbReference>